<name>A0A0L7R4G7_9HYME</name>
<feature type="non-terminal residue" evidence="4">
    <location>
        <position position="1"/>
    </location>
</feature>
<keyword evidence="5" id="KW-1185">Reference proteome</keyword>
<gene>
    <name evidence="4" type="ORF">WH47_10234</name>
</gene>
<dbReference type="GO" id="GO:0005829">
    <property type="term" value="C:cytosol"/>
    <property type="evidence" value="ECO:0007669"/>
    <property type="project" value="TreeGrafter"/>
</dbReference>
<dbReference type="EMBL" id="KQ414657">
    <property type="protein sequence ID" value="KOC65772.1"/>
    <property type="molecule type" value="Genomic_DNA"/>
</dbReference>
<evidence type="ECO:0000259" key="2">
    <source>
        <dbReference type="Pfam" id="PF16187"/>
    </source>
</evidence>
<dbReference type="Proteomes" id="UP000053825">
    <property type="component" value="Unassembled WGS sequence"/>
</dbReference>
<evidence type="ECO:0000256" key="1">
    <source>
        <dbReference type="ARBA" id="ARBA00022723"/>
    </source>
</evidence>
<feature type="domain" description="Coenzyme PQQ synthesis protein F-like C-terminal lobe" evidence="3">
    <location>
        <begin position="181"/>
        <end position="279"/>
    </location>
</feature>
<evidence type="ECO:0000259" key="3">
    <source>
        <dbReference type="Pfam" id="PF22456"/>
    </source>
</evidence>
<dbReference type="GO" id="GO:0005739">
    <property type="term" value="C:mitochondrion"/>
    <property type="evidence" value="ECO:0007669"/>
    <property type="project" value="TreeGrafter"/>
</dbReference>
<dbReference type="GO" id="GO:0004222">
    <property type="term" value="F:metalloendopeptidase activity"/>
    <property type="evidence" value="ECO:0007669"/>
    <property type="project" value="TreeGrafter"/>
</dbReference>
<dbReference type="InterPro" id="IPR032632">
    <property type="entry name" value="Peptidase_M16_M"/>
</dbReference>
<dbReference type="Pfam" id="PF16187">
    <property type="entry name" value="Peptidase_M16_M"/>
    <property type="match status" value="1"/>
</dbReference>
<dbReference type="PANTHER" id="PTHR43690:SF18">
    <property type="entry name" value="INSULIN-DEGRADING ENZYME-RELATED"/>
    <property type="match status" value="1"/>
</dbReference>
<dbReference type="Gene3D" id="3.30.830.10">
    <property type="entry name" value="Metalloenzyme, LuxS/M16 peptidase-like"/>
    <property type="match status" value="2"/>
</dbReference>
<dbReference type="STRING" id="597456.A0A0L7R4G7"/>
<dbReference type="InterPro" id="IPR054734">
    <property type="entry name" value="PqqF-like_C_4"/>
</dbReference>
<dbReference type="GO" id="GO:0043171">
    <property type="term" value="P:peptide catabolic process"/>
    <property type="evidence" value="ECO:0007669"/>
    <property type="project" value="TreeGrafter"/>
</dbReference>
<dbReference type="SUPFAM" id="SSF63411">
    <property type="entry name" value="LuxS/MPP-like metallohydrolase"/>
    <property type="match status" value="2"/>
</dbReference>
<dbReference type="OrthoDB" id="952271at2759"/>
<dbReference type="GO" id="GO:0046872">
    <property type="term" value="F:metal ion binding"/>
    <property type="evidence" value="ECO:0007669"/>
    <property type="project" value="UniProtKB-KW"/>
</dbReference>
<organism evidence="4 5">
    <name type="scientific">Habropoda laboriosa</name>
    <dbReference type="NCBI Taxonomy" id="597456"/>
    <lineage>
        <taxon>Eukaryota</taxon>
        <taxon>Metazoa</taxon>
        <taxon>Ecdysozoa</taxon>
        <taxon>Arthropoda</taxon>
        <taxon>Hexapoda</taxon>
        <taxon>Insecta</taxon>
        <taxon>Pterygota</taxon>
        <taxon>Neoptera</taxon>
        <taxon>Endopterygota</taxon>
        <taxon>Hymenoptera</taxon>
        <taxon>Apocrita</taxon>
        <taxon>Aculeata</taxon>
        <taxon>Apoidea</taxon>
        <taxon>Anthophila</taxon>
        <taxon>Apidae</taxon>
        <taxon>Habropoda</taxon>
    </lineage>
</organism>
<dbReference type="PANTHER" id="PTHR43690">
    <property type="entry name" value="NARDILYSIN"/>
    <property type="match status" value="1"/>
</dbReference>
<dbReference type="InterPro" id="IPR011249">
    <property type="entry name" value="Metalloenz_LuxS/M16"/>
</dbReference>
<keyword evidence="1" id="KW-0479">Metal-binding</keyword>
<dbReference type="GO" id="GO:0051603">
    <property type="term" value="P:proteolysis involved in protein catabolic process"/>
    <property type="evidence" value="ECO:0007669"/>
    <property type="project" value="TreeGrafter"/>
</dbReference>
<accession>A0A0L7R4G7</accession>
<evidence type="ECO:0000313" key="4">
    <source>
        <dbReference type="EMBL" id="KOC65772.1"/>
    </source>
</evidence>
<dbReference type="Pfam" id="PF22456">
    <property type="entry name" value="PqqF-like_C_4"/>
    <property type="match status" value="1"/>
</dbReference>
<evidence type="ECO:0000313" key="5">
    <source>
        <dbReference type="Proteomes" id="UP000053825"/>
    </source>
</evidence>
<dbReference type="InterPro" id="IPR050626">
    <property type="entry name" value="Peptidase_M16"/>
</dbReference>
<protein>
    <submittedName>
        <fullName evidence="4">Insulin-degrading enzyme</fullName>
    </submittedName>
</protein>
<sequence>IGGYDDKQHVLLEKIIEKMINFKIDPKRFEILKESYIRNLENSQAEQPYQHAVYYLVVLLAEQVWMKDELLEATKQLTVERVEQFIPQFLNKIHMECLIHGNMTFSEALETGRLIESKLSSTIPQIIPLLPRQLISQREIKLEDGCHFLFEVTNKYHSSSCTQVYYQIGMESIESNMLLELLAQILSEPCFTTLRTKEQLGYIVFSGVRKTNGTQGLRIIVQSDKHPKYVEQRINIFLSSMLQYISSITEEEFNAHKEALAIRRLEKPKKMTTLSTVFWNEIATQQYNFDRANIEVAYLRTLIKEQILKFYKDMLQNDIQHKLSVHVLSTIKDSKSENENAIEPNENIQLDETNTIEYKKIDDVLSFKISQCLYPLLKPFNDIPRKGVHSSKL</sequence>
<proteinExistence type="predicted"/>
<feature type="domain" description="Peptidase M16 middle/third" evidence="2">
    <location>
        <begin position="1"/>
        <end position="73"/>
    </location>
</feature>
<dbReference type="AlphaFoldDB" id="A0A0L7R4G7"/>
<reference evidence="4 5" key="1">
    <citation type="submission" date="2015-07" db="EMBL/GenBank/DDBJ databases">
        <title>The genome of Habropoda laboriosa.</title>
        <authorList>
            <person name="Pan H."/>
            <person name="Kapheim K."/>
        </authorList>
    </citation>
    <scope>NUCLEOTIDE SEQUENCE [LARGE SCALE GENOMIC DNA]</scope>
    <source>
        <strain evidence="4">0110345459</strain>
    </source>
</reference>